<dbReference type="GO" id="GO:0020037">
    <property type="term" value="F:heme binding"/>
    <property type="evidence" value="ECO:0007669"/>
    <property type="project" value="InterPro"/>
</dbReference>
<keyword evidence="5" id="KW-0408">Iron</keyword>
<dbReference type="Pfam" id="PF00067">
    <property type="entry name" value="p450"/>
    <property type="match status" value="2"/>
</dbReference>
<evidence type="ECO:0000256" key="1">
    <source>
        <dbReference type="ARBA" id="ARBA00010617"/>
    </source>
</evidence>
<keyword evidence="8" id="KW-1185">Reference proteome</keyword>
<keyword evidence="3" id="KW-0479">Metal-binding</keyword>
<dbReference type="PANTHER" id="PTHR24289">
    <property type="entry name" value="STEROID 17-ALPHA-HYDROXYLASE/17,20 LYASE"/>
    <property type="match status" value="1"/>
</dbReference>
<keyword evidence="2" id="KW-0349">Heme</keyword>
<name>A0A8T0FN47_ARGBR</name>
<reference evidence="7" key="1">
    <citation type="journal article" date="2020" name="bioRxiv">
        <title>Chromosome-level reference genome of the European wasp spider Argiope bruennichi: a resource for studies on range expansion and evolutionary adaptation.</title>
        <authorList>
            <person name="Sheffer M.M."/>
            <person name="Hoppe A."/>
            <person name="Krehenwinkel H."/>
            <person name="Uhl G."/>
            <person name="Kuss A.W."/>
            <person name="Jensen L."/>
            <person name="Jensen C."/>
            <person name="Gillespie R.G."/>
            <person name="Hoff K.J."/>
            <person name="Prost S."/>
        </authorList>
    </citation>
    <scope>NUCLEOTIDE SEQUENCE</scope>
</reference>
<evidence type="ECO:0000256" key="3">
    <source>
        <dbReference type="ARBA" id="ARBA00022723"/>
    </source>
</evidence>
<dbReference type="EMBL" id="JABXBU010000003">
    <property type="protein sequence ID" value="KAF8792491.1"/>
    <property type="molecule type" value="Genomic_DNA"/>
</dbReference>
<organism evidence="7 8">
    <name type="scientific">Argiope bruennichi</name>
    <name type="common">Wasp spider</name>
    <name type="synonym">Aranea bruennichi</name>
    <dbReference type="NCBI Taxonomy" id="94029"/>
    <lineage>
        <taxon>Eukaryota</taxon>
        <taxon>Metazoa</taxon>
        <taxon>Ecdysozoa</taxon>
        <taxon>Arthropoda</taxon>
        <taxon>Chelicerata</taxon>
        <taxon>Arachnida</taxon>
        <taxon>Araneae</taxon>
        <taxon>Araneomorphae</taxon>
        <taxon>Entelegynae</taxon>
        <taxon>Araneoidea</taxon>
        <taxon>Araneidae</taxon>
        <taxon>Argiope</taxon>
    </lineage>
</organism>
<evidence type="ECO:0000256" key="4">
    <source>
        <dbReference type="ARBA" id="ARBA00023002"/>
    </source>
</evidence>
<dbReference type="Proteomes" id="UP000807504">
    <property type="component" value="Unassembled WGS sequence"/>
</dbReference>
<dbReference type="GO" id="GO:0004497">
    <property type="term" value="F:monooxygenase activity"/>
    <property type="evidence" value="ECO:0007669"/>
    <property type="project" value="UniProtKB-KW"/>
</dbReference>
<keyword evidence="4" id="KW-0560">Oxidoreductase</keyword>
<evidence type="ECO:0000313" key="8">
    <source>
        <dbReference type="Proteomes" id="UP000807504"/>
    </source>
</evidence>
<evidence type="ECO:0000256" key="2">
    <source>
        <dbReference type="ARBA" id="ARBA00022617"/>
    </source>
</evidence>
<comment type="similarity">
    <text evidence="1">Belongs to the cytochrome P450 family.</text>
</comment>
<dbReference type="InterPro" id="IPR001128">
    <property type="entry name" value="Cyt_P450"/>
</dbReference>
<dbReference type="GO" id="GO:0016705">
    <property type="term" value="F:oxidoreductase activity, acting on paired donors, with incorporation or reduction of molecular oxygen"/>
    <property type="evidence" value="ECO:0007669"/>
    <property type="project" value="InterPro"/>
</dbReference>
<dbReference type="InterPro" id="IPR036396">
    <property type="entry name" value="Cyt_P450_sf"/>
</dbReference>
<reference evidence="7" key="2">
    <citation type="submission" date="2020-06" db="EMBL/GenBank/DDBJ databases">
        <authorList>
            <person name="Sheffer M."/>
        </authorList>
    </citation>
    <scope>NUCLEOTIDE SEQUENCE</scope>
</reference>
<accession>A0A8T0FN47</accession>
<sequence>MGTIALILCFGVVIWVLLWSTLQKGGQTPPGPTGLPVLGYLPFMGSRPHLLLQKLAKIYGSIFSLRLGSQNLIILDDLSFVKKILLQQRLLDETPEEEMKDNFRFLDYINCQIQQTIIEWLLLAMATYKDVHQKIHEATKETRNNWLSIKYPQLSHTHTIIKGQRSTLTYVKAAILELLRWRPPFPLGILGVTRTDIVLDGYFIPKESLMIANTWSILHDVECWGDDADAYNPERFLNQKGNLKAECLLSLFTGKNLQLNRNIVQPDMLRNFLSILHKFNISLFDGKSSDMEGELFMRLVPKEQELILTIRN</sequence>
<evidence type="ECO:0000256" key="5">
    <source>
        <dbReference type="ARBA" id="ARBA00023004"/>
    </source>
</evidence>
<dbReference type="GO" id="GO:0005506">
    <property type="term" value="F:iron ion binding"/>
    <property type="evidence" value="ECO:0007669"/>
    <property type="project" value="InterPro"/>
</dbReference>
<keyword evidence="6" id="KW-0503">Monooxygenase</keyword>
<dbReference type="PANTHER" id="PTHR24289:SF1">
    <property type="entry name" value="STEROID 17-ALPHA-HYDROXYLASE_17,20 LYASE"/>
    <property type="match status" value="1"/>
</dbReference>
<dbReference type="AlphaFoldDB" id="A0A8T0FN47"/>
<protein>
    <submittedName>
        <fullName evidence="7">Cytochrome P450 1A5 like protein</fullName>
    </submittedName>
</protein>
<comment type="caution">
    <text evidence="7">The sequence shown here is derived from an EMBL/GenBank/DDBJ whole genome shotgun (WGS) entry which is preliminary data.</text>
</comment>
<dbReference type="Gene3D" id="1.10.630.10">
    <property type="entry name" value="Cytochrome P450"/>
    <property type="match status" value="2"/>
</dbReference>
<gene>
    <name evidence="7" type="ORF">HNY73_004081</name>
</gene>
<proteinExistence type="inferred from homology"/>
<evidence type="ECO:0000313" key="7">
    <source>
        <dbReference type="EMBL" id="KAF8792491.1"/>
    </source>
</evidence>
<evidence type="ECO:0000256" key="6">
    <source>
        <dbReference type="ARBA" id="ARBA00023033"/>
    </source>
</evidence>
<dbReference type="SUPFAM" id="SSF48264">
    <property type="entry name" value="Cytochrome P450"/>
    <property type="match status" value="2"/>
</dbReference>